<evidence type="ECO:0000256" key="6">
    <source>
        <dbReference type="ARBA" id="ARBA00023136"/>
    </source>
</evidence>
<comment type="caution">
    <text evidence="9">The sequence shown here is derived from an EMBL/GenBank/DDBJ whole genome shotgun (WGS) entry which is preliminary data.</text>
</comment>
<accession>A0ABR3P3P9</accession>
<feature type="compositionally biased region" description="Low complexity" evidence="7">
    <location>
        <begin position="180"/>
        <end position="196"/>
    </location>
</feature>
<comment type="subcellular location">
    <subcellularLocation>
        <location evidence="1">Membrane</location>
        <topology evidence="1">Multi-pass membrane protein</topology>
    </subcellularLocation>
</comment>
<dbReference type="CDD" id="cd00333">
    <property type="entry name" value="MIP"/>
    <property type="match status" value="1"/>
</dbReference>
<organism evidence="9 10">
    <name type="scientific">Neodothiora populina</name>
    <dbReference type="NCBI Taxonomy" id="2781224"/>
    <lineage>
        <taxon>Eukaryota</taxon>
        <taxon>Fungi</taxon>
        <taxon>Dikarya</taxon>
        <taxon>Ascomycota</taxon>
        <taxon>Pezizomycotina</taxon>
        <taxon>Dothideomycetes</taxon>
        <taxon>Dothideomycetidae</taxon>
        <taxon>Dothideales</taxon>
        <taxon>Dothioraceae</taxon>
        <taxon>Neodothiora</taxon>
    </lineage>
</organism>
<evidence type="ECO:0000256" key="7">
    <source>
        <dbReference type="SAM" id="MobiDB-lite"/>
    </source>
</evidence>
<dbReference type="InterPro" id="IPR000425">
    <property type="entry name" value="MIP"/>
</dbReference>
<dbReference type="GeneID" id="95978639"/>
<evidence type="ECO:0000256" key="8">
    <source>
        <dbReference type="SAM" id="Phobius"/>
    </source>
</evidence>
<dbReference type="PANTHER" id="PTHR43829">
    <property type="entry name" value="AQUAPORIN OR AQUAGLYCEROPORIN RELATED"/>
    <property type="match status" value="1"/>
</dbReference>
<dbReference type="Proteomes" id="UP001562354">
    <property type="component" value="Unassembled WGS sequence"/>
</dbReference>
<feature type="transmembrane region" description="Helical" evidence="8">
    <location>
        <begin position="643"/>
        <end position="661"/>
    </location>
</feature>
<evidence type="ECO:0000256" key="3">
    <source>
        <dbReference type="ARBA" id="ARBA00022448"/>
    </source>
</evidence>
<feature type="compositionally biased region" description="Low complexity" evidence="7">
    <location>
        <begin position="381"/>
        <end position="390"/>
    </location>
</feature>
<keyword evidence="6 8" id="KW-0472">Membrane</keyword>
<feature type="region of interest" description="Disordered" evidence="7">
    <location>
        <begin position="173"/>
        <end position="235"/>
    </location>
</feature>
<keyword evidence="3" id="KW-0813">Transport</keyword>
<dbReference type="EMBL" id="JBFMKM010000016">
    <property type="protein sequence ID" value="KAL1297404.1"/>
    <property type="molecule type" value="Genomic_DNA"/>
</dbReference>
<feature type="region of interest" description="Disordered" evidence="7">
    <location>
        <begin position="1"/>
        <end position="154"/>
    </location>
</feature>
<evidence type="ECO:0000313" key="9">
    <source>
        <dbReference type="EMBL" id="KAL1297404.1"/>
    </source>
</evidence>
<sequence>MESNPFGDERATSSAHSSDTAVDADSPVNPETHPARSDQATTATQSGGVQEDATQTDNAQAKTTTHTDETQTNFTSNPNEEQANSSQSQSQEAQPSRSKVDLTLELPRPFVNRSTTFPPPLSGGAPNEAENENKEETATRRRGATLSSVRHSMEPGDRLDAIHENHAMNNAQAETGSVKSSSMGSRVAGGRSASGISRRRTRGFTLNRAPTSLVRRPTAIASGRAPSMISDQEIPGGFTLAGPDIQAAQNQPYIDPAYAALNPAYVQPTNNRPVWGLAKPLPRVLRPGMVPTPSELNLSGPGESGQQQQQQQQPAESSASQWDVDDIEKGKPSLRRAGTFQAVSDLTAQREARLLRRGTITSDARTSVDEQGGRSNNGVEPFPSFPQSFPQAMPTPIQETEEEGPNYFERMNSQPYSFNQSARRPTITRFDDNVSEADTAMENDEEWPALTPYDIKMGNPDDEIHNHHTHWSIIRTRYREPLAEFLGALVQLTIAFCADLSVTVSNNPNNFSASYAWGFASMTGIYIAGGISGAHLNPAISLLLWVYRGFPLRKVPAYIFAQVLAAFLAGLIAFGLYRSAIIEYAAGLNLGASGTADSFITSRRHGTVDAATAFFNEFVATAFLAVAVLAMGDDSNAPPGAGMSALVLGLVITVLCMAFGYNTGAAMNPSRDFGPRLALLAVGYGGHLFRNGYWVYGPWVATILGALVGGGMYDIAIFVGGESPINYPRKRIWRAGHKFKKRMHKRLRREEIPDALR</sequence>
<feature type="transmembrane region" description="Helical" evidence="8">
    <location>
        <begin position="612"/>
        <end position="631"/>
    </location>
</feature>
<protein>
    <recommendedName>
        <fullName evidence="11">Aquaporin-like protein</fullName>
    </recommendedName>
</protein>
<keyword evidence="4 8" id="KW-0812">Transmembrane</keyword>
<feature type="transmembrane region" description="Helical" evidence="8">
    <location>
        <begin position="696"/>
        <end position="721"/>
    </location>
</feature>
<evidence type="ECO:0008006" key="11">
    <source>
        <dbReference type="Google" id="ProtNLM"/>
    </source>
</evidence>
<feature type="region of interest" description="Disordered" evidence="7">
    <location>
        <begin position="286"/>
        <end position="323"/>
    </location>
</feature>
<keyword evidence="5 8" id="KW-1133">Transmembrane helix</keyword>
<evidence type="ECO:0000256" key="4">
    <source>
        <dbReference type="ARBA" id="ARBA00022692"/>
    </source>
</evidence>
<dbReference type="PANTHER" id="PTHR43829:SF24">
    <property type="entry name" value="MIP AQUAPORIN (EUROFUNG)"/>
    <property type="match status" value="1"/>
</dbReference>
<evidence type="ECO:0000256" key="2">
    <source>
        <dbReference type="ARBA" id="ARBA00006175"/>
    </source>
</evidence>
<feature type="compositionally biased region" description="Polar residues" evidence="7">
    <location>
        <begin position="38"/>
        <end position="75"/>
    </location>
</feature>
<feature type="transmembrane region" description="Helical" evidence="8">
    <location>
        <begin position="557"/>
        <end position="575"/>
    </location>
</feature>
<evidence type="ECO:0000256" key="5">
    <source>
        <dbReference type="ARBA" id="ARBA00022989"/>
    </source>
</evidence>
<reference evidence="9 10" key="1">
    <citation type="submission" date="2024-07" db="EMBL/GenBank/DDBJ databases">
        <title>Draft sequence of the Neodothiora populina.</title>
        <authorList>
            <person name="Drown D.D."/>
            <person name="Schuette U.S."/>
            <person name="Buechlein A.B."/>
            <person name="Rusch D.R."/>
            <person name="Winton L.W."/>
            <person name="Adams G.A."/>
        </authorList>
    </citation>
    <scope>NUCLEOTIDE SEQUENCE [LARGE SCALE GENOMIC DNA]</scope>
    <source>
        <strain evidence="9 10">CPC 39397</strain>
    </source>
</reference>
<feature type="transmembrane region" description="Helical" evidence="8">
    <location>
        <begin position="524"/>
        <end position="545"/>
    </location>
</feature>
<dbReference type="PRINTS" id="PR00783">
    <property type="entry name" value="MINTRINSICP"/>
</dbReference>
<gene>
    <name evidence="9" type="ORF">AAFC00_004939</name>
</gene>
<evidence type="ECO:0000313" key="10">
    <source>
        <dbReference type="Proteomes" id="UP001562354"/>
    </source>
</evidence>
<dbReference type="SUPFAM" id="SSF81338">
    <property type="entry name" value="Aquaporin-like"/>
    <property type="match status" value="1"/>
</dbReference>
<keyword evidence="10" id="KW-1185">Reference proteome</keyword>
<dbReference type="Gene3D" id="1.20.1080.10">
    <property type="entry name" value="Glycerol uptake facilitator protein"/>
    <property type="match status" value="1"/>
</dbReference>
<proteinExistence type="inferred from homology"/>
<dbReference type="InterPro" id="IPR023271">
    <property type="entry name" value="Aquaporin-like"/>
</dbReference>
<dbReference type="InterPro" id="IPR050363">
    <property type="entry name" value="MIP/Aquaporin"/>
</dbReference>
<evidence type="ECO:0000256" key="1">
    <source>
        <dbReference type="ARBA" id="ARBA00004141"/>
    </source>
</evidence>
<feature type="region of interest" description="Disordered" evidence="7">
    <location>
        <begin position="357"/>
        <end position="390"/>
    </location>
</feature>
<dbReference type="RefSeq" id="XP_069197086.1">
    <property type="nucleotide sequence ID" value="XM_069344654.1"/>
</dbReference>
<dbReference type="Pfam" id="PF00230">
    <property type="entry name" value="MIP"/>
    <property type="match status" value="1"/>
</dbReference>
<comment type="similarity">
    <text evidence="2">Belongs to the MIP/aquaporin (TC 1.A.8) family.</text>
</comment>
<feature type="compositionally biased region" description="Low complexity" evidence="7">
    <location>
        <begin position="76"/>
        <end position="96"/>
    </location>
</feature>
<feature type="compositionally biased region" description="Low complexity" evidence="7">
    <location>
        <begin position="299"/>
        <end position="321"/>
    </location>
</feature>
<name>A0ABR3P3P9_9PEZI</name>